<comment type="caution">
    <text evidence="2">The sequence shown here is derived from an EMBL/GenBank/DDBJ whole genome shotgun (WGS) entry which is preliminary data.</text>
</comment>
<gene>
    <name evidence="2" type="ORF">ACFPGP_03260</name>
</gene>
<dbReference type="PANTHER" id="PTHR30383">
    <property type="entry name" value="THIOESTERASE 1/PROTEASE 1/LYSOPHOSPHOLIPASE L1"/>
    <property type="match status" value="1"/>
</dbReference>
<dbReference type="InterPro" id="IPR051532">
    <property type="entry name" value="Ester_Hydrolysis_Enzymes"/>
</dbReference>
<evidence type="ECO:0000313" key="3">
    <source>
        <dbReference type="Proteomes" id="UP001596087"/>
    </source>
</evidence>
<dbReference type="SUPFAM" id="SSF52266">
    <property type="entry name" value="SGNH hydrolase"/>
    <property type="match status" value="1"/>
</dbReference>
<dbReference type="Gene3D" id="3.40.50.1110">
    <property type="entry name" value="SGNH hydrolase"/>
    <property type="match status" value="1"/>
</dbReference>
<dbReference type="RefSeq" id="WP_378586816.1">
    <property type="nucleotide sequence ID" value="NZ_JBHSKD010000004.1"/>
</dbReference>
<accession>A0ABW0BEJ8</accession>
<feature type="domain" description="SGNH hydrolase-type esterase" evidence="1">
    <location>
        <begin position="51"/>
        <end position="219"/>
    </location>
</feature>
<dbReference type="EMBL" id="JBHSKD010000004">
    <property type="protein sequence ID" value="MFC5175675.1"/>
    <property type="molecule type" value="Genomic_DNA"/>
</dbReference>
<reference evidence="3" key="1">
    <citation type="journal article" date="2019" name="Int. J. Syst. Evol. Microbiol.">
        <title>The Global Catalogue of Microorganisms (GCM) 10K type strain sequencing project: providing services to taxonomists for standard genome sequencing and annotation.</title>
        <authorList>
            <consortium name="The Broad Institute Genomics Platform"/>
            <consortium name="The Broad Institute Genome Sequencing Center for Infectious Disease"/>
            <person name="Wu L."/>
            <person name="Ma J."/>
        </authorList>
    </citation>
    <scope>NUCLEOTIDE SEQUENCE [LARGE SCALE GENOMIC DNA]</scope>
    <source>
        <strain evidence="3">DFY41</strain>
    </source>
</reference>
<proteinExistence type="predicted"/>
<organism evidence="2 3">
    <name type="scientific">Nocardioides taihuensis</name>
    <dbReference type="NCBI Taxonomy" id="1835606"/>
    <lineage>
        <taxon>Bacteria</taxon>
        <taxon>Bacillati</taxon>
        <taxon>Actinomycetota</taxon>
        <taxon>Actinomycetes</taxon>
        <taxon>Propionibacteriales</taxon>
        <taxon>Nocardioidaceae</taxon>
        <taxon>Nocardioides</taxon>
    </lineage>
</organism>
<dbReference type="Proteomes" id="UP001596087">
    <property type="component" value="Unassembled WGS sequence"/>
</dbReference>
<sequence>MTAAGAPGVRGAWVLAAVTGLLAGAIAATVMLTRDDGPTAPEPVSRVRTVFVGDSVTRGFDPTTLAADDATSWVTYALPDPRSPWFLDSNAAVAGRTLAEMQAAFATDVLAHDPAGVVILGGTNDALRRVPPDQSAAALRAMVEAAQSAGIEVWVVSPPPLDPATGVTIQPTLAAEAQVAAELGVPFVDLTPSLSTGDGHWQPGLTTDGVHPTPAGAQRLADAVLQQVGLAATGPGPVDQ</sequence>
<protein>
    <submittedName>
        <fullName evidence="2">SGNH/GDSL hydrolase family protein</fullName>
    </submittedName>
</protein>
<dbReference type="InterPro" id="IPR013830">
    <property type="entry name" value="SGNH_hydro"/>
</dbReference>
<dbReference type="Pfam" id="PF13472">
    <property type="entry name" value="Lipase_GDSL_2"/>
    <property type="match status" value="1"/>
</dbReference>
<evidence type="ECO:0000259" key="1">
    <source>
        <dbReference type="Pfam" id="PF13472"/>
    </source>
</evidence>
<dbReference type="InterPro" id="IPR036514">
    <property type="entry name" value="SGNH_hydro_sf"/>
</dbReference>
<evidence type="ECO:0000313" key="2">
    <source>
        <dbReference type="EMBL" id="MFC5175675.1"/>
    </source>
</evidence>
<dbReference type="PANTHER" id="PTHR30383:SF5">
    <property type="entry name" value="SGNH HYDROLASE-TYPE ESTERASE DOMAIN-CONTAINING PROTEIN"/>
    <property type="match status" value="1"/>
</dbReference>
<keyword evidence="3" id="KW-1185">Reference proteome</keyword>
<keyword evidence="2" id="KW-0378">Hydrolase</keyword>
<dbReference type="GO" id="GO:0016787">
    <property type="term" value="F:hydrolase activity"/>
    <property type="evidence" value="ECO:0007669"/>
    <property type="project" value="UniProtKB-KW"/>
</dbReference>
<name>A0ABW0BEJ8_9ACTN</name>